<evidence type="ECO:0000256" key="2">
    <source>
        <dbReference type="SAM" id="SignalP"/>
    </source>
</evidence>
<gene>
    <name evidence="3" type="ORF">NM686_000530</name>
</gene>
<accession>A0ABY7GKL1</accession>
<feature type="region of interest" description="Disordered" evidence="1">
    <location>
        <begin position="71"/>
        <end position="174"/>
    </location>
</feature>
<feature type="compositionally biased region" description="Basic and acidic residues" evidence="1">
    <location>
        <begin position="75"/>
        <end position="98"/>
    </location>
</feature>
<reference evidence="3" key="1">
    <citation type="submission" date="2022-11" db="EMBL/GenBank/DDBJ databases">
        <title>Methylomonas rapida sp. nov., Carotenoid-Producing Obligate Methanotrophs with High Growth Characteristics and Biotechnological Potential.</title>
        <authorList>
            <person name="Tikhonova E.N."/>
            <person name="Suleimanov R.Z."/>
            <person name="Miroshnikov K."/>
            <person name="Oshkin I.Y."/>
            <person name="Belova S.E."/>
            <person name="Danilova O.V."/>
            <person name="Ashikhmin A."/>
            <person name="Konopkin A."/>
            <person name="But S.Y."/>
            <person name="Khmelenina V.N."/>
            <person name="Kuznetsov N."/>
            <person name="Pimenov N.V."/>
            <person name="Dedysh S.N."/>
        </authorList>
    </citation>
    <scope>NUCLEOTIDE SEQUENCE</scope>
    <source>
        <strain evidence="3">MP1</strain>
    </source>
</reference>
<feature type="signal peptide" evidence="2">
    <location>
        <begin position="1"/>
        <end position="18"/>
    </location>
</feature>
<dbReference type="RefSeq" id="WP_269022136.1">
    <property type="nucleotide sequence ID" value="NZ_CP113517.1"/>
</dbReference>
<dbReference type="Proteomes" id="UP001162780">
    <property type="component" value="Chromosome"/>
</dbReference>
<dbReference type="PROSITE" id="PS51257">
    <property type="entry name" value="PROKAR_LIPOPROTEIN"/>
    <property type="match status" value="1"/>
</dbReference>
<keyword evidence="2" id="KW-0732">Signal</keyword>
<evidence type="ECO:0000313" key="4">
    <source>
        <dbReference type="Proteomes" id="UP001162780"/>
    </source>
</evidence>
<proteinExistence type="predicted"/>
<evidence type="ECO:0000313" key="3">
    <source>
        <dbReference type="EMBL" id="WAR45028.1"/>
    </source>
</evidence>
<keyword evidence="4" id="KW-1185">Reference proteome</keyword>
<protein>
    <recommendedName>
        <fullName evidence="5">Lipoprotein</fullName>
    </recommendedName>
</protein>
<evidence type="ECO:0008006" key="5">
    <source>
        <dbReference type="Google" id="ProtNLM"/>
    </source>
</evidence>
<feature type="chain" id="PRO_5046487178" description="Lipoprotein" evidence="2">
    <location>
        <begin position="19"/>
        <end position="174"/>
    </location>
</feature>
<dbReference type="EMBL" id="CP113517">
    <property type="protein sequence ID" value="WAR45028.1"/>
    <property type="molecule type" value="Genomic_DNA"/>
</dbReference>
<sequence>MKKLVLLFSMLVVGLAGCAHPGYQRSYVGYSSGYSGGYGAYRYSDYPSRTYYQPGGVIRYQQYYAPAYPPHHHDHGHERYGRRDWDGPAKQYRSERWKPNMPHRSWQERSDRPGQAWTSEARKRKSMIESRRFPGFERRAGEGGRGDVSRSQRRMESGMDFRRENRDRQRRNRD</sequence>
<organism evidence="3 4">
    <name type="scientific">Methylomonas rapida</name>
    <dbReference type="NCBI Taxonomy" id="2963939"/>
    <lineage>
        <taxon>Bacteria</taxon>
        <taxon>Pseudomonadati</taxon>
        <taxon>Pseudomonadota</taxon>
        <taxon>Gammaproteobacteria</taxon>
        <taxon>Methylococcales</taxon>
        <taxon>Methylococcaceae</taxon>
        <taxon>Methylomonas</taxon>
    </lineage>
</organism>
<feature type="compositionally biased region" description="Basic and acidic residues" evidence="1">
    <location>
        <begin position="126"/>
        <end position="167"/>
    </location>
</feature>
<evidence type="ECO:0000256" key="1">
    <source>
        <dbReference type="SAM" id="MobiDB-lite"/>
    </source>
</evidence>
<name>A0ABY7GKL1_9GAMM</name>